<dbReference type="Pfam" id="PF03591">
    <property type="entry name" value="AzlC"/>
    <property type="match status" value="1"/>
</dbReference>
<feature type="transmembrane region" description="Helical" evidence="9">
    <location>
        <begin position="205"/>
        <end position="229"/>
    </location>
</feature>
<evidence type="ECO:0000256" key="6">
    <source>
        <dbReference type="ARBA" id="ARBA00022989"/>
    </source>
</evidence>
<dbReference type="GO" id="GO:0005886">
    <property type="term" value="C:plasma membrane"/>
    <property type="evidence" value="ECO:0007669"/>
    <property type="project" value="UniProtKB-SubCell"/>
</dbReference>
<evidence type="ECO:0008006" key="12">
    <source>
        <dbReference type="Google" id="ProtNLM"/>
    </source>
</evidence>
<accession>A0A5N5W8Q6</accession>
<feature type="transmembrane region" description="Helical" evidence="9">
    <location>
        <begin position="318"/>
        <end position="351"/>
    </location>
</feature>
<keyword evidence="11" id="KW-1185">Reference proteome</keyword>
<feature type="compositionally biased region" description="Low complexity" evidence="8">
    <location>
        <begin position="1"/>
        <end position="27"/>
    </location>
</feature>
<evidence type="ECO:0000256" key="1">
    <source>
        <dbReference type="ARBA" id="ARBA00004651"/>
    </source>
</evidence>
<feature type="transmembrane region" description="Helical" evidence="9">
    <location>
        <begin position="173"/>
        <end position="193"/>
    </location>
</feature>
<evidence type="ECO:0000313" key="11">
    <source>
        <dbReference type="Proteomes" id="UP000327000"/>
    </source>
</evidence>
<dbReference type="PANTHER" id="PTHR34979">
    <property type="entry name" value="INNER MEMBRANE PROTEIN YGAZ"/>
    <property type="match status" value="1"/>
</dbReference>
<proteinExistence type="inferred from homology"/>
<evidence type="ECO:0000256" key="5">
    <source>
        <dbReference type="ARBA" id="ARBA00022692"/>
    </source>
</evidence>
<protein>
    <recommendedName>
        <fullName evidence="12">AzlC family ABC transporter permease</fullName>
    </recommendedName>
</protein>
<dbReference type="AlphaFoldDB" id="A0A5N5W8Q6"/>
<dbReference type="InterPro" id="IPR011606">
    <property type="entry name" value="Brnchd-chn_aa_trnsp_permease"/>
</dbReference>
<comment type="similarity">
    <text evidence="2">Belongs to the AzlC family.</text>
</comment>
<feature type="transmembrane region" description="Helical" evidence="9">
    <location>
        <begin position="143"/>
        <end position="167"/>
    </location>
</feature>
<name>A0A5N5W8Q6_STRMB</name>
<dbReference type="OrthoDB" id="3181706at2"/>
<keyword evidence="6 9" id="KW-1133">Transmembrane helix</keyword>
<dbReference type="Proteomes" id="UP000327000">
    <property type="component" value="Unassembled WGS sequence"/>
</dbReference>
<keyword evidence="5 9" id="KW-0812">Transmembrane</keyword>
<evidence type="ECO:0000313" key="10">
    <source>
        <dbReference type="EMBL" id="KAB7845522.1"/>
    </source>
</evidence>
<comment type="subcellular location">
    <subcellularLocation>
        <location evidence="1">Cell membrane</location>
        <topology evidence="1">Multi-pass membrane protein</topology>
    </subcellularLocation>
</comment>
<gene>
    <name evidence="10" type="ORF">FRZ00_13615</name>
</gene>
<sequence length="368" mass="37967">MSCGPRRTPTRTGGSSSATTTPIGSPGPRTPYATPAPPSTRPWRAAAACGSSSSPWWTRTCPGSARSTRGTRRGKPSSPGDPRRSAGRWAERAVCRERRPARRAACLGWETAVPSPPGGPVPVERIIPLRSARDTRVSGGGPFLQGAAHALGAAVGYLPVAAAFGAIATRAGLPLWLSVLMSGWVYAGAAQMAGLQALTFGQHPLLVAAGMLVVNLRHIPMSLAAGPLLRRARPVGRLALAHTLTDESFALDLGRPDRPTGFRYGVHAACWTAWVGGTAVGAALGPVVPQDATAFALPALFVALAVDALRGVDGWGRVWVPVMGIAVVLGCRPAGGFAELVAMVVMTVLLAVADRLRVSVRTGGGEAV</sequence>
<evidence type="ECO:0000256" key="3">
    <source>
        <dbReference type="ARBA" id="ARBA00022448"/>
    </source>
</evidence>
<evidence type="ECO:0000256" key="7">
    <source>
        <dbReference type="ARBA" id="ARBA00023136"/>
    </source>
</evidence>
<comment type="caution">
    <text evidence="10">The sequence shown here is derived from an EMBL/GenBank/DDBJ whole genome shotgun (WGS) entry which is preliminary data.</text>
</comment>
<dbReference type="PANTHER" id="PTHR34979:SF1">
    <property type="entry name" value="INNER MEMBRANE PROTEIN YGAZ"/>
    <property type="match status" value="1"/>
</dbReference>
<reference evidence="10 11" key="1">
    <citation type="journal article" date="2019" name="Microb. Cell Fact.">
        <title>Exploring novel herbicidin analogues by transcriptional regulator overexpression and MS/MS molecular networking.</title>
        <authorList>
            <person name="Shi Y."/>
            <person name="Gu R."/>
            <person name="Li Y."/>
            <person name="Wang X."/>
            <person name="Ren W."/>
            <person name="Li X."/>
            <person name="Wang L."/>
            <person name="Xie Y."/>
            <person name="Hong B."/>
        </authorList>
    </citation>
    <scope>NUCLEOTIDE SEQUENCE [LARGE SCALE GENOMIC DNA]</scope>
    <source>
        <strain evidence="10 11">US-43</strain>
    </source>
</reference>
<feature type="region of interest" description="Disordered" evidence="8">
    <location>
        <begin position="1"/>
        <end position="92"/>
    </location>
</feature>
<dbReference type="EMBL" id="VOKX01000026">
    <property type="protein sequence ID" value="KAB7845522.1"/>
    <property type="molecule type" value="Genomic_DNA"/>
</dbReference>
<feature type="compositionally biased region" description="Basic and acidic residues" evidence="8">
    <location>
        <begin position="81"/>
        <end position="92"/>
    </location>
</feature>
<keyword evidence="7 9" id="KW-0472">Membrane</keyword>
<feature type="transmembrane region" description="Helical" evidence="9">
    <location>
        <begin position="264"/>
        <end position="285"/>
    </location>
</feature>
<evidence type="ECO:0000256" key="9">
    <source>
        <dbReference type="SAM" id="Phobius"/>
    </source>
</evidence>
<dbReference type="GO" id="GO:1903785">
    <property type="term" value="P:L-valine transmembrane transport"/>
    <property type="evidence" value="ECO:0007669"/>
    <property type="project" value="TreeGrafter"/>
</dbReference>
<evidence type="ECO:0000256" key="8">
    <source>
        <dbReference type="SAM" id="MobiDB-lite"/>
    </source>
</evidence>
<keyword evidence="4" id="KW-1003">Cell membrane</keyword>
<evidence type="ECO:0000256" key="2">
    <source>
        <dbReference type="ARBA" id="ARBA00010735"/>
    </source>
</evidence>
<evidence type="ECO:0000256" key="4">
    <source>
        <dbReference type="ARBA" id="ARBA00022475"/>
    </source>
</evidence>
<organism evidence="10 11">
    <name type="scientific">Streptomyces mobaraensis</name>
    <name type="common">Streptoverticillium mobaraense</name>
    <dbReference type="NCBI Taxonomy" id="35621"/>
    <lineage>
        <taxon>Bacteria</taxon>
        <taxon>Bacillati</taxon>
        <taxon>Actinomycetota</taxon>
        <taxon>Actinomycetes</taxon>
        <taxon>Kitasatosporales</taxon>
        <taxon>Streptomycetaceae</taxon>
        <taxon>Streptomyces</taxon>
    </lineage>
</organism>
<keyword evidence="3" id="KW-0813">Transport</keyword>